<evidence type="ECO:0000256" key="6">
    <source>
        <dbReference type="ARBA" id="ARBA00023128"/>
    </source>
</evidence>
<protein>
    <recommendedName>
        <fullName evidence="12">Glucokinase regulatory protein</fullName>
    </recommendedName>
</protein>
<keyword evidence="13" id="KW-1133">Transmembrane helix</keyword>
<evidence type="ECO:0000256" key="4">
    <source>
        <dbReference type="ARBA" id="ARBA00022490"/>
    </source>
</evidence>
<keyword evidence="5" id="KW-0677">Repeat</keyword>
<dbReference type="GO" id="GO:0019210">
    <property type="term" value="F:kinase inhibitor activity"/>
    <property type="evidence" value="ECO:0007669"/>
    <property type="project" value="Ensembl"/>
</dbReference>
<comment type="similarity">
    <text evidence="10">Belongs to the GCKR family.</text>
</comment>
<evidence type="ECO:0000256" key="13">
    <source>
        <dbReference type="SAM" id="Phobius"/>
    </source>
</evidence>
<keyword evidence="4" id="KW-0963">Cytoplasm</keyword>
<reference evidence="15" key="3">
    <citation type="submission" date="2025-09" db="UniProtKB">
        <authorList>
            <consortium name="Ensembl"/>
        </authorList>
    </citation>
    <scope>IDENTIFICATION</scope>
</reference>
<dbReference type="PROSITE" id="PS51464">
    <property type="entry name" value="SIS"/>
    <property type="match status" value="2"/>
</dbReference>
<dbReference type="GO" id="GO:0005829">
    <property type="term" value="C:cytosol"/>
    <property type="evidence" value="ECO:0007669"/>
    <property type="project" value="Ensembl"/>
</dbReference>
<reference evidence="15" key="2">
    <citation type="submission" date="2025-08" db="UniProtKB">
        <authorList>
            <consortium name="Ensembl"/>
        </authorList>
    </citation>
    <scope>IDENTIFICATION</scope>
</reference>
<dbReference type="GeneTree" id="ENSGT00390000005345"/>
<evidence type="ECO:0000256" key="9">
    <source>
        <dbReference type="ARBA" id="ARBA00058484"/>
    </source>
</evidence>
<evidence type="ECO:0000256" key="1">
    <source>
        <dbReference type="ARBA" id="ARBA00004123"/>
    </source>
</evidence>
<dbReference type="InterPro" id="IPR040190">
    <property type="entry name" value="MURQ/GCKR"/>
</dbReference>
<feature type="transmembrane region" description="Helical" evidence="13">
    <location>
        <begin position="242"/>
        <end position="262"/>
    </location>
</feature>
<dbReference type="InterPro" id="IPR001347">
    <property type="entry name" value="SIS_dom"/>
</dbReference>
<evidence type="ECO:0000256" key="5">
    <source>
        <dbReference type="ARBA" id="ARBA00022737"/>
    </source>
</evidence>
<comment type="subunit">
    <text evidence="11">Interacts (fructose 6-phosphate bound form) with GCK.</text>
</comment>
<dbReference type="SUPFAM" id="SSF53697">
    <property type="entry name" value="SIS domain"/>
    <property type="match status" value="2"/>
</dbReference>
<evidence type="ECO:0000313" key="15">
    <source>
        <dbReference type="Ensembl" id="ENSCJAP00000093961.1"/>
    </source>
</evidence>
<dbReference type="InterPro" id="IPR054017">
    <property type="entry name" value="GKRP_SIS_2"/>
</dbReference>
<feature type="domain" description="SIS" evidence="14">
    <location>
        <begin position="90"/>
        <end position="286"/>
    </location>
</feature>
<dbReference type="InterPro" id="IPR046348">
    <property type="entry name" value="SIS_dom_sf"/>
</dbReference>
<keyword evidence="7" id="KW-0539">Nucleus</keyword>
<evidence type="ECO:0000256" key="3">
    <source>
        <dbReference type="ARBA" id="ARBA00004496"/>
    </source>
</evidence>
<evidence type="ECO:0000259" key="14">
    <source>
        <dbReference type="PROSITE" id="PS51464"/>
    </source>
</evidence>
<dbReference type="OMA" id="WESADYE"/>
<dbReference type="PANTHER" id="PTHR10088">
    <property type="entry name" value="GLUCOKINASE REGULATORY PROTEIN"/>
    <property type="match status" value="1"/>
</dbReference>
<dbReference type="GO" id="GO:1901135">
    <property type="term" value="P:carbohydrate derivative metabolic process"/>
    <property type="evidence" value="ECO:0007669"/>
    <property type="project" value="InterPro"/>
</dbReference>
<sequence length="680" mass="74985">MPATKRFQHVIETPEPGQWELSGYEAAVPITEKSNPLTWDLDKADAEKIVRLLGQCDAEIFQEEGQALPTYQRLYSESILTTMVHVAGKVQEVLKEPDGGLVVLSGGGTSGRMAFLMSVSFNQLMKGLGQKPLYTYLIAGGDRSVVASREGTEDSALHGIEELKKVAVGKKRVIVVGISVGLSAPFVAGQMDYCMNNTAVFLPVLVGFNPVSMARNDPIEDWSSTFRQVAERMQKMQQKQKAFVLNPAIGVGLLLFLCSPTRGSATKILLETLLLAAHKTVDRGIAASQRCLLEILRTFERAHQVTYSQGPKIATLMKHVSASLEKKGHVYLVGWQTLGIIAIMDGVECIHTFGADFQDVRGFLIGDHSDMFNQKAEITNQGPQFSFSQEDFLTSILPSLMEIDTVVFIFTLDDNLMEVQTIVEQVKDKTSNIQALAHSTVGQSLPIPLKKLFPSIISITWPLLFFDYEGNFIQKFQRELSTKWVLNTVSTGAHVLLGKILQNHMLDLRISNSKLFWRALAMLQRFSGQSKARCIESLLQAIHFPQPLSDDIRAAPISCHVQVAHEKEQVDILSARCRSLFSLPAGRKKLERQIGSCGHKSDFRAAVAAAVREARLALLLGPVPESLVVNLTLAAQLPEELLVLELASLVGHNARHLPALKPRQPAALRACAGTRWRAPR</sequence>
<dbReference type="Pfam" id="PF22198">
    <property type="entry name" value="GKRP_SIS_2"/>
    <property type="match status" value="1"/>
</dbReference>
<keyword evidence="13" id="KW-0472">Membrane</keyword>
<gene>
    <name evidence="15" type="primary">GCKR</name>
</gene>
<comment type="subcellular location">
    <subcellularLocation>
        <location evidence="3">Cytoplasm</location>
    </subcellularLocation>
    <subcellularLocation>
        <location evidence="2">Mitochondrion</location>
    </subcellularLocation>
    <subcellularLocation>
        <location evidence="1">Nucleus</location>
    </subcellularLocation>
</comment>
<dbReference type="GO" id="GO:0019899">
    <property type="term" value="F:enzyme binding"/>
    <property type="evidence" value="ECO:0007669"/>
    <property type="project" value="TreeGrafter"/>
</dbReference>
<organism evidence="15 16">
    <name type="scientific">Callithrix jacchus</name>
    <name type="common">White-tufted-ear marmoset</name>
    <name type="synonym">Simia Jacchus</name>
    <dbReference type="NCBI Taxonomy" id="9483"/>
    <lineage>
        <taxon>Eukaryota</taxon>
        <taxon>Metazoa</taxon>
        <taxon>Chordata</taxon>
        <taxon>Craniata</taxon>
        <taxon>Vertebrata</taxon>
        <taxon>Euteleostomi</taxon>
        <taxon>Mammalia</taxon>
        <taxon>Eutheria</taxon>
        <taxon>Euarchontoglires</taxon>
        <taxon>Primates</taxon>
        <taxon>Haplorrhini</taxon>
        <taxon>Platyrrhini</taxon>
        <taxon>Cebidae</taxon>
        <taxon>Callitrichinae</taxon>
        <taxon>Callithrix</taxon>
        <taxon>Callithrix</taxon>
    </lineage>
</organism>
<proteinExistence type="inferred from homology"/>
<evidence type="ECO:0000256" key="12">
    <source>
        <dbReference type="ARBA" id="ARBA00073034"/>
    </source>
</evidence>
<dbReference type="GO" id="GO:0006606">
    <property type="term" value="P:protein import into nucleus"/>
    <property type="evidence" value="ECO:0007669"/>
    <property type="project" value="Ensembl"/>
</dbReference>
<feature type="domain" description="SIS" evidence="14">
    <location>
        <begin position="320"/>
        <end position="499"/>
    </location>
</feature>
<evidence type="ECO:0000256" key="8">
    <source>
        <dbReference type="ARBA" id="ARBA00023277"/>
    </source>
</evidence>
<accession>A0A8I3WPK6</accession>
<dbReference type="GO" id="GO:0030246">
    <property type="term" value="F:carbohydrate binding"/>
    <property type="evidence" value="ECO:0007669"/>
    <property type="project" value="TreeGrafter"/>
</dbReference>
<dbReference type="GO" id="GO:0009750">
    <property type="term" value="P:response to fructose"/>
    <property type="evidence" value="ECO:0007669"/>
    <property type="project" value="TreeGrafter"/>
</dbReference>
<evidence type="ECO:0000256" key="2">
    <source>
        <dbReference type="ARBA" id="ARBA00004173"/>
    </source>
</evidence>
<dbReference type="Gene3D" id="3.40.50.12620">
    <property type="match status" value="1"/>
</dbReference>
<dbReference type="Ensembl" id="ENSCJAT00000127036.1">
    <property type="protein sequence ID" value="ENSCJAP00000093961.1"/>
    <property type="gene ID" value="ENSCJAG00000000899.5"/>
</dbReference>
<dbReference type="GO" id="GO:0001678">
    <property type="term" value="P:intracellular glucose homeostasis"/>
    <property type="evidence" value="ECO:0007669"/>
    <property type="project" value="Ensembl"/>
</dbReference>
<dbReference type="FunFam" id="3.40.50.10490:FF:000033">
    <property type="entry name" value="Glucokinase regulatory protein"/>
    <property type="match status" value="1"/>
</dbReference>
<comment type="function">
    <text evidence="9">Regulates glucokinase (GCK) by forming an inactive complex with this enzyme. Acts by promoting GCK recruitment to the nucleus, possibly to provide a reserve of GCK that can be quickly released in the cytoplasm after a meal. The affinity of GCKR for GCK is modulated by fructose metabolites: GCKR with bound fructose 6-phosphate has increased affinity for GCK, while GCKR with bound fructose 1-phosphate has strongly decreased affinity for GCK and does not inhibit GCK activity.</text>
</comment>
<dbReference type="GO" id="GO:0070095">
    <property type="term" value="F:fructose-6-phosphate binding"/>
    <property type="evidence" value="ECO:0007669"/>
    <property type="project" value="TreeGrafter"/>
</dbReference>
<evidence type="ECO:0000256" key="11">
    <source>
        <dbReference type="ARBA" id="ARBA00065019"/>
    </source>
</evidence>
<dbReference type="FunFam" id="1.10.8.1080:FF:000002">
    <property type="entry name" value="Glucokinase regulatory protein"/>
    <property type="match status" value="1"/>
</dbReference>
<dbReference type="FunFam" id="3.40.50.12620:FF:000001">
    <property type="entry name" value="Glucokinase regulatory protein"/>
    <property type="match status" value="1"/>
</dbReference>
<keyword evidence="6" id="KW-0496">Mitochondrion</keyword>
<keyword evidence="16" id="KW-1185">Reference proteome</keyword>
<evidence type="ECO:0000256" key="10">
    <source>
        <dbReference type="ARBA" id="ARBA00060904"/>
    </source>
</evidence>
<keyword evidence="8" id="KW-0119">Carbohydrate metabolism</keyword>
<dbReference type="PANTHER" id="PTHR10088:SF4">
    <property type="entry name" value="GLUCOKINASE REGULATORY PROTEIN"/>
    <property type="match status" value="1"/>
</dbReference>
<dbReference type="Pfam" id="PF20741">
    <property type="entry name" value="GKRP-like_C"/>
    <property type="match status" value="1"/>
</dbReference>
<evidence type="ECO:0000313" key="16">
    <source>
        <dbReference type="Proteomes" id="UP000008225"/>
    </source>
</evidence>
<dbReference type="Proteomes" id="UP000008225">
    <property type="component" value="Chromosome 14"/>
</dbReference>
<dbReference type="Gene3D" id="1.10.8.1080">
    <property type="match status" value="1"/>
</dbReference>
<name>A0A8I3WPK6_CALJA</name>
<dbReference type="GO" id="GO:0005654">
    <property type="term" value="C:nucleoplasm"/>
    <property type="evidence" value="ECO:0007669"/>
    <property type="project" value="Ensembl"/>
</dbReference>
<dbReference type="Pfam" id="PF22645">
    <property type="entry name" value="GKRP_SIS_N"/>
    <property type="match status" value="1"/>
</dbReference>
<dbReference type="GO" id="GO:0005739">
    <property type="term" value="C:mitochondrion"/>
    <property type="evidence" value="ECO:0007669"/>
    <property type="project" value="UniProtKB-SubCell"/>
</dbReference>
<dbReference type="Gene3D" id="3.40.50.10490">
    <property type="entry name" value="Glucose-6-phosphate isomerase like protein, domain 1"/>
    <property type="match status" value="1"/>
</dbReference>
<dbReference type="AlphaFoldDB" id="A0A8I3WPK6"/>
<keyword evidence="13" id="KW-0812">Transmembrane</keyword>
<evidence type="ECO:0000256" key="7">
    <source>
        <dbReference type="ARBA" id="ARBA00023242"/>
    </source>
</evidence>
<reference evidence="15 16" key="1">
    <citation type="submission" date="2009-03" db="EMBL/GenBank/DDBJ databases">
        <authorList>
            <person name="Warren W."/>
            <person name="Ye L."/>
            <person name="Minx P."/>
            <person name="Worley K."/>
            <person name="Gibbs R."/>
            <person name="Wilson R.K."/>
        </authorList>
    </citation>
    <scope>NUCLEOTIDE SEQUENCE [LARGE SCALE GENOMIC DNA]</scope>
</reference>